<dbReference type="EMBL" id="CM043785">
    <property type="protein sequence ID" value="KAI4832149.1"/>
    <property type="molecule type" value="Genomic_DNA"/>
</dbReference>
<protein>
    <submittedName>
        <fullName evidence="1">Uncharacterized protein</fullName>
    </submittedName>
</protein>
<comment type="caution">
    <text evidence="1">The sequence shown here is derived from an EMBL/GenBank/DDBJ whole genome shotgun (WGS) entry which is preliminary data.</text>
</comment>
<evidence type="ECO:0000313" key="1">
    <source>
        <dbReference type="EMBL" id="KAI4832149.1"/>
    </source>
</evidence>
<gene>
    <name evidence="1" type="ORF">KUCAC02_015125</name>
</gene>
<accession>A0ACB9XYU5</accession>
<organism evidence="1 2">
    <name type="scientific">Chaenocephalus aceratus</name>
    <name type="common">Blackfin icefish</name>
    <name type="synonym">Chaenichthys aceratus</name>
    <dbReference type="NCBI Taxonomy" id="36190"/>
    <lineage>
        <taxon>Eukaryota</taxon>
        <taxon>Metazoa</taxon>
        <taxon>Chordata</taxon>
        <taxon>Craniata</taxon>
        <taxon>Vertebrata</taxon>
        <taxon>Euteleostomi</taxon>
        <taxon>Actinopterygii</taxon>
        <taxon>Neopterygii</taxon>
        <taxon>Teleostei</taxon>
        <taxon>Neoteleostei</taxon>
        <taxon>Acanthomorphata</taxon>
        <taxon>Eupercaria</taxon>
        <taxon>Perciformes</taxon>
        <taxon>Notothenioidei</taxon>
        <taxon>Channichthyidae</taxon>
        <taxon>Chaenocephalus</taxon>
    </lineage>
</organism>
<sequence>MEVDEETRVHFLLQLLWKPTCTANLIISAKYFDIGRGFKETDVNLLGLERLTMVVLLSVCSRGEVVVFSAGLSGLERL</sequence>
<reference evidence="1" key="1">
    <citation type="submission" date="2022-05" db="EMBL/GenBank/DDBJ databases">
        <title>Chromosome-level genome of Chaenocephalus aceratus.</title>
        <authorList>
            <person name="Park H."/>
        </authorList>
    </citation>
    <scope>NUCLEOTIDE SEQUENCE</scope>
    <source>
        <strain evidence="1">KU_202001</strain>
    </source>
</reference>
<name>A0ACB9XYU5_CHAAC</name>
<keyword evidence="2" id="KW-1185">Reference proteome</keyword>
<dbReference type="Proteomes" id="UP001057452">
    <property type="component" value="Chromosome 1"/>
</dbReference>
<proteinExistence type="predicted"/>
<evidence type="ECO:0000313" key="2">
    <source>
        <dbReference type="Proteomes" id="UP001057452"/>
    </source>
</evidence>